<dbReference type="Proteomes" id="UP001529510">
    <property type="component" value="Unassembled WGS sequence"/>
</dbReference>
<dbReference type="SUPFAM" id="SSF48726">
    <property type="entry name" value="Immunoglobulin"/>
    <property type="match status" value="1"/>
</dbReference>
<dbReference type="PANTHER" id="PTHR21063">
    <property type="entry name" value="LFA-3"/>
    <property type="match status" value="1"/>
</dbReference>
<name>A0ABD0NIP1_CIRMR</name>
<gene>
    <name evidence="2" type="ORF">M9458_045237</name>
</gene>
<feature type="domain" description="Ig-like" evidence="1">
    <location>
        <begin position="1"/>
        <end position="77"/>
    </location>
</feature>
<organism evidence="2 3">
    <name type="scientific">Cirrhinus mrigala</name>
    <name type="common">Mrigala</name>
    <dbReference type="NCBI Taxonomy" id="683832"/>
    <lineage>
        <taxon>Eukaryota</taxon>
        <taxon>Metazoa</taxon>
        <taxon>Chordata</taxon>
        <taxon>Craniata</taxon>
        <taxon>Vertebrata</taxon>
        <taxon>Euteleostomi</taxon>
        <taxon>Actinopterygii</taxon>
        <taxon>Neopterygii</taxon>
        <taxon>Teleostei</taxon>
        <taxon>Ostariophysi</taxon>
        <taxon>Cypriniformes</taxon>
        <taxon>Cyprinidae</taxon>
        <taxon>Labeoninae</taxon>
        <taxon>Labeonini</taxon>
        <taxon>Cirrhinus</taxon>
    </lineage>
</organism>
<reference evidence="2 3" key="1">
    <citation type="submission" date="2024-05" db="EMBL/GenBank/DDBJ databases">
        <title>Genome sequencing and assembly of Indian major carp, Cirrhinus mrigala (Hamilton, 1822).</title>
        <authorList>
            <person name="Mohindra V."/>
            <person name="Chowdhury L.M."/>
            <person name="Lal K."/>
            <person name="Jena J.K."/>
        </authorList>
    </citation>
    <scope>NUCLEOTIDE SEQUENCE [LARGE SCALE GENOMIC DNA]</scope>
    <source>
        <strain evidence="2">CM1030</strain>
        <tissue evidence="2">Blood</tissue>
    </source>
</reference>
<dbReference type="EMBL" id="JAMKFB020000022">
    <property type="protein sequence ID" value="KAL0161512.1"/>
    <property type="molecule type" value="Genomic_DNA"/>
</dbReference>
<dbReference type="InterPro" id="IPR013783">
    <property type="entry name" value="Ig-like_fold"/>
</dbReference>
<dbReference type="PROSITE" id="PS50835">
    <property type="entry name" value="IG_LIKE"/>
    <property type="match status" value="1"/>
</dbReference>
<proteinExistence type="predicted"/>
<evidence type="ECO:0000313" key="2">
    <source>
        <dbReference type="EMBL" id="KAL0161512.1"/>
    </source>
</evidence>
<accession>A0ABD0NIP1</accession>
<dbReference type="Pfam" id="PF13927">
    <property type="entry name" value="Ig_3"/>
    <property type="match status" value="1"/>
</dbReference>
<evidence type="ECO:0000313" key="3">
    <source>
        <dbReference type="Proteomes" id="UP001529510"/>
    </source>
</evidence>
<feature type="non-terminal residue" evidence="2">
    <location>
        <position position="1"/>
    </location>
</feature>
<dbReference type="InterPro" id="IPR007110">
    <property type="entry name" value="Ig-like_dom"/>
</dbReference>
<dbReference type="AlphaFoldDB" id="A0ABD0NIP1"/>
<dbReference type="PANTHER" id="PTHR21063:SF4">
    <property type="entry name" value="CD48 ANTIGEN-RELATED"/>
    <property type="match status" value="1"/>
</dbReference>
<comment type="caution">
    <text evidence="2">The sequence shown here is derived from an EMBL/GenBank/DDBJ whole genome shotgun (WGS) entry which is preliminary data.</text>
</comment>
<evidence type="ECO:0000259" key="1">
    <source>
        <dbReference type="PROSITE" id="PS50835"/>
    </source>
</evidence>
<feature type="non-terminal residue" evidence="2">
    <location>
        <position position="77"/>
    </location>
</feature>
<protein>
    <recommendedName>
        <fullName evidence="1">Ig-like domain-containing protein</fullName>
    </recommendedName>
</protein>
<dbReference type="Gene3D" id="2.60.40.10">
    <property type="entry name" value="Immunoglobulins"/>
    <property type="match status" value="1"/>
</dbReference>
<keyword evidence="3" id="KW-1185">Reference proteome</keyword>
<dbReference type="InterPro" id="IPR036179">
    <property type="entry name" value="Ig-like_dom_sf"/>
</dbReference>
<sequence>MEGDSVTLNSGLTAIQSNDVIEWMFDGNRIAQISSTDPDGAFLNRLQLNNQTGDLTITNIKTTNSGQYTLKIRRSSG</sequence>